<evidence type="ECO:0000256" key="1">
    <source>
        <dbReference type="ARBA" id="ARBA00022536"/>
    </source>
</evidence>
<keyword evidence="4" id="KW-1185">Reference proteome</keyword>
<proteinExistence type="predicted"/>
<feature type="repeat" description="LDL-receptor class B" evidence="2">
    <location>
        <begin position="187"/>
        <end position="230"/>
    </location>
</feature>
<dbReference type="InterPro" id="IPR050778">
    <property type="entry name" value="Cueball_EGF_LRP_Nidogen"/>
</dbReference>
<organism evidence="3 4">
    <name type="scientific">Cordylochernes scorpioides</name>
    <dbReference type="NCBI Taxonomy" id="51811"/>
    <lineage>
        <taxon>Eukaryota</taxon>
        <taxon>Metazoa</taxon>
        <taxon>Ecdysozoa</taxon>
        <taxon>Arthropoda</taxon>
        <taxon>Chelicerata</taxon>
        <taxon>Arachnida</taxon>
        <taxon>Pseudoscorpiones</taxon>
        <taxon>Cheliferoidea</taxon>
        <taxon>Chernetidae</taxon>
        <taxon>Cordylochernes</taxon>
    </lineage>
</organism>
<protein>
    <submittedName>
        <fullName evidence="3">LRP8</fullName>
    </submittedName>
</protein>
<dbReference type="EMBL" id="CP092876">
    <property type="protein sequence ID" value="UYV76347.1"/>
    <property type="molecule type" value="Genomic_DNA"/>
</dbReference>
<dbReference type="PROSITE" id="PS51120">
    <property type="entry name" value="LDLRB"/>
    <property type="match status" value="3"/>
</dbReference>
<dbReference type="InterPro" id="IPR000033">
    <property type="entry name" value="LDLR_classB_rpt"/>
</dbReference>
<reference evidence="3 4" key="1">
    <citation type="submission" date="2022-01" db="EMBL/GenBank/DDBJ databases">
        <title>A chromosomal length assembly of Cordylochernes scorpioides.</title>
        <authorList>
            <person name="Zeh D."/>
            <person name="Zeh J."/>
        </authorList>
    </citation>
    <scope>NUCLEOTIDE SEQUENCE [LARGE SCALE GENOMIC DNA]</scope>
    <source>
        <strain evidence="3">IN4F17</strain>
        <tissue evidence="3">Whole Body</tissue>
    </source>
</reference>
<name>A0ABY6L5B5_9ARAC</name>
<dbReference type="Proteomes" id="UP001235939">
    <property type="component" value="Chromosome 14"/>
</dbReference>
<dbReference type="InterPro" id="IPR011042">
    <property type="entry name" value="6-blade_b-propeller_TolB-like"/>
</dbReference>
<feature type="repeat" description="LDL-receptor class B" evidence="2">
    <location>
        <begin position="231"/>
        <end position="259"/>
    </location>
</feature>
<dbReference type="Pfam" id="PF00058">
    <property type="entry name" value="Ldl_recept_b"/>
    <property type="match status" value="3"/>
</dbReference>
<gene>
    <name evidence="3" type="ORF">LAZ67_14000111</name>
</gene>
<feature type="non-terminal residue" evidence="3">
    <location>
        <position position="1"/>
    </location>
</feature>
<accession>A0ABY6L5B5</accession>
<evidence type="ECO:0000313" key="4">
    <source>
        <dbReference type="Proteomes" id="UP001235939"/>
    </source>
</evidence>
<dbReference type="Gene3D" id="2.120.10.30">
    <property type="entry name" value="TolB, C-terminal domain"/>
    <property type="match status" value="1"/>
</dbReference>
<feature type="repeat" description="LDL-receptor class B" evidence="2">
    <location>
        <begin position="144"/>
        <end position="186"/>
    </location>
</feature>
<evidence type="ECO:0000256" key="2">
    <source>
        <dbReference type="PROSITE-ProRule" id="PRU00461"/>
    </source>
</evidence>
<dbReference type="SMART" id="SM00135">
    <property type="entry name" value="LY"/>
    <property type="match status" value="4"/>
</dbReference>
<evidence type="ECO:0000313" key="3">
    <source>
        <dbReference type="EMBL" id="UYV76347.1"/>
    </source>
</evidence>
<dbReference type="SUPFAM" id="SSF63825">
    <property type="entry name" value="YWTD domain"/>
    <property type="match status" value="1"/>
</dbReference>
<sequence length="259" mass="28532">MLQEEGPPVNREAQDLVNSSVSSHGTVTSAVAVTKASTWPRTVYPAERVTLSCDTGPEPYLLFANRADIRRVGPAEYSTVVTGQQNVIALDVHLGKGLVFWSDITADRVRSAPLHPTGDPQEVRDLASSGLVSPGGLAVDWSGDLIFWTDSGMARLEVSRLDGSARRVLVWRDVEKPRAVAVHPGLAALYWTDWGTRPRIERAAMDASRRAVLVDSGLFWPNGLTVDYPARRLYWADAKHHVIESVGLDGRHRRRVLDH</sequence>
<dbReference type="PANTHER" id="PTHR46513">
    <property type="entry name" value="VITELLOGENIN RECEPTOR-LIKE PROTEIN-RELATED-RELATED"/>
    <property type="match status" value="1"/>
</dbReference>
<keyword evidence="1" id="KW-0245">EGF-like domain</keyword>